<gene>
    <name evidence="4" type="ORF">JX360_08035</name>
</gene>
<evidence type="ECO:0000256" key="2">
    <source>
        <dbReference type="ARBA" id="ARBA00022898"/>
    </source>
</evidence>
<proteinExistence type="predicted"/>
<dbReference type="SUPFAM" id="SSF53686">
    <property type="entry name" value="Tryptophan synthase beta subunit-like PLP-dependent enzymes"/>
    <property type="match status" value="1"/>
</dbReference>
<evidence type="ECO:0000313" key="4">
    <source>
        <dbReference type="EMBL" id="MCJ2542853.1"/>
    </source>
</evidence>
<keyword evidence="5" id="KW-1185">Reference proteome</keyword>
<keyword evidence="2" id="KW-0663">Pyridoxal phosphate</keyword>
<evidence type="ECO:0000313" key="5">
    <source>
        <dbReference type="Proteomes" id="UP000830835"/>
    </source>
</evidence>
<accession>A0ABT0CAN9</accession>
<name>A0ABT0CAN9_THEVL</name>
<reference evidence="4" key="1">
    <citation type="submission" date="2021-02" db="EMBL/GenBank/DDBJ databases">
        <title>The CRISPR/cas machinery reduction and long-range gene transfer in the hot spring cyanobacterium Synechococcus.</title>
        <authorList>
            <person name="Dvorak P."/>
            <person name="Jahodarova E."/>
            <person name="Hasler P."/>
            <person name="Poulickova A."/>
        </authorList>
    </citation>
    <scope>NUCLEOTIDE SEQUENCE</scope>
    <source>
        <strain evidence="4">Rupite</strain>
    </source>
</reference>
<feature type="domain" description="Tryptophan synthase beta chain-like PALP" evidence="3">
    <location>
        <begin position="10"/>
        <end position="295"/>
    </location>
</feature>
<protein>
    <submittedName>
        <fullName evidence="4">Pyridoxal-phosphate dependent enzyme</fullName>
    </submittedName>
</protein>
<sequence length="313" mass="33568">MAQSQIGPRVHRTPVHTSGYLDRRTGAQVFCKAESFQRGGSFKVRGAMNVLSSLDLGSRQQGVVAFSSGNHAQGVAIAAAEFGIPATIVMPEDAPCAKIRATQSYGAQIRFYNRQTEDREALAQQIAARQGSLLIPPYDDPRIMVGQGTCALEFLEQVPELDALVVPLGGGGLLSGCALVAKALNPTMRLYGVEPETGNDYFLSLQKGERVWIPLPNTLADGIRTTCPGQHTFPVIQRYVDEVVLVSDADILRAMQLLLTRMKLVIEPTGAVGIAALLAQKIVLPRQRIGVILSGGNVDAEILTLALNAPNEN</sequence>
<dbReference type="PANTHER" id="PTHR43050">
    <property type="entry name" value="SERINE / THREONINE RACEMASE FAMILY MEMBER"/>
    <property type="match status" value="1"/>
</dbReference>
<evidence type="ECO:0000256" key="1">
    <source>
        <dbReference type="ARBA" id="ARBA00001933"/>
    </source>
</evidence>
<evidence type="ECO:0000259" key="3">
    <source>
        <dbReference type="Pfam" id="PF00291"/>
    </source>
</evidence>
<dbReference type="Pfam" id="PF00291">
    <property type="entry name" value="PALP"/>
    <property type="match status" value="1"/>
</dbReference>
<dbReference type="Proteomes" id="UP000830835">
    <property type="component" value="Unassembled WGS sequence"/>
</dbReference>
<dbReference type="InterPro" id="IPR036052">
    <property type="entry name" value="TrpB-like_PALP_sf"/>
</dbReference>
<dbReference type="EMBL" id="JAFIRA010000016">
    <property type="protein sequence ID" value="MCJ2542853.1"/>
    <property type="molecule type" value="Genomic_DNA"/>
</dbReference>
<dbReference type="CDD" id="cd01562">
    <property type="entry name" value="Thr-dehyd"/>
    <property type="match status" value="1"/>
</dbReference>
<dbReference type="PANTHER" id="PTHR43050:SF1">
    <property type="entry name" value="SERINE RACEMASE"/>
    <property type="match status" value="1"/>
</dbReference>
<organism evidence="4 5">
    <name type="scientific">Thermostichus vulcanus str. 'Rupite'</name>
    <dbReference type="NCBI Taxonomy" id="2813851"/>
    <lineage>
        <taxon>Bacteria</taxon>
        <taxon>Bacillati</taxon>
        <taxon>Cyanobacteriota</taxon>
        <taxon>Cyanophyceae</taxon>
        <taxon>Thermostichales</taxon>
        <taxon>Thermostichaceae</taxon>
        <taxon>Thermostichus</taxon>
    </lineage>
</organism>
<comment type="caution">
    <text evidence="4">The sequence shown here is derived from an EMBL/GenBank/DDBJ whole genome shotgun (WGS) entry which is preliminary data.</text>
</comment>
<dbReference type="InterPro" id="IPR001926">
    <property type="entry name" value="TrpB-like_PALP"/>
</dbReference>
<comment type="cofactor">
    <cofactor evidence="1">
        <name>pyridoxal 5'-phosphate</name>
        <dbReference type="ChEBI" id="CHEBI:597326"/>
    </cofactor>
</comment>
<dbReference type="Gene3D" id="3.40.50.1100">
    <property type="match status" value="2"/>
</dbReference>